<dbReference type="GO" id="GO:0016757">
    <property type="term" value="F:glycosyltransferase activity"/>
    <property type="evidence" value="ECO:0007669"/>
    <property type="project" value="InterPro"/>
</dbReference>
<reference evidence="3 4" key="1">
    <citation type="submission" date="2021-02" db="EMBL/GenBank/DDBJ databases">
        <title>Alicyclobacillus curvatus sp. nov. and Alicyclobacillus mengziensis sp. nov., two acidophilic bacteria isolated from acid mine drainage.</title>
        <authorList>
            <person name="Huang Y."/>
        </authorList>
    </citation>
    <scope>NUCLEOTIDE SEQUENCE [LARGE SCALE GENOMIC DNA]</scope>
    <source>
        <strain evidence="3 4">S30H14</strain>
    </source>
</reference>
<evidence type="ECO:0000259" key="2">
    <source>
        <dbReference type="Pfam" id="PF00535"/>
    </source>
</evidence>
<dbReference type="PANTHER" id="PTHR12526">
    <property type="entry name" value="GLYCOSYLTRANSFERASE"/>
    <property type="match status" value="1"/>
</dbReference>
<sequence>MRFDYNLEPGGSLSNRFAAVTDDPLVSIITPYFNSGARFEQTYRCVLNQTFPYYEWIIVNDARTKDADRETLEQLAKLDDRIRVFNTGELSIAQARNLGISQARTEVIVPLDADDLIETSYLEYLYWSLVTHPDASWAYTDNATFGDEEYLWQQVFSGKVMKNENIAIYSAAIRREALEEVGGYTDIGQHFNEDWHFWLKLLAKHRRPVHIEKPLFWYRWSDTGALARFQKDEQLIKNNKRVMAQVAKDVPDEIQAITFSGRRAKEFEKPHTWDWNKTLPFAEEKTRILMLLPHMERGGADKFNLDILKNINRDKYEIGVITTVPAESEWRQQFMQWADDIFELPSFLDMNDWSAFIHYYLQSRKVNILWNISSYYGYYTLPWLRTQFPELAIIDCVHAEGQYWRAGGYPRVSAAVDSVIDKTFVTNEFTRNIMVEKYGKEWSKTQVIYTGIDEIEFNPAVVECEGIKEKYNIQEDRPTVLFLCRIAPEKRPFLMLEVAREVKKRLPEVCFLVVGDGPQMSEFKGKVHDYGLTNHVYIAGAQADIRPYYKVSDLFLLTSIKEGLSLTTIESMLMGKPVISADVGSQYELVTQDTGILVSCRQSESEDFDRRTFPREEILDYTNAICELITNADRRSNMGQACREKVLNGFTLSTLIETMEKAFVAFVRPDAIRQRHTLSKSLGTMEPLLLDYITLFEAFQTKDLESLEIWSGREWYRQLYEEQISTRRDLQVAAAASVEPNPGTSHTDQARLEAELHEIYQMRSWRLIQRYRRFMDYTRTGKVLRRILNVVLSD</sequence>
<evidence type="ECO:0000313" key="3">
    <source>
        <dbReference type="EMBL" id="QSO47528.1"/>
    </source>
</evidence>
<dbReference type="PANTHER" id="PTHR12526:SF630">
    <property type="entry name" value="GLYCOSYLTRANSFERASE"/>
    <property type="match status" value="1"/>
</dbReference>
<dbReference type="Proteomes" id="UP000663505">
    <property type="component" value="Chromosome"/>
</dbReference>
<evidence type="ECO:0000313" key="4">
    <source>
        <dbReference type="Proteomes" id="UP000663505"/>
    </source>
</evidence>
<dbReference type="RefSeq" id="WP_206656872.1">
    <property type="nucleotide sequence ID" value="NZ_CP071182.1"/>
</dbReference>
<name>A0A9X7W1B4_9BACL</name>
<keyword evidence="4" id="KW-1185">Reference proteome</keyword>
<feature type="domain" description="Glycosyltransferase 2-like" evidence="2">
    <location>
        <begin position="27"/>
        <end position="152"/>
    </location>
</feature>
<dbReference type="Gene3D" id="3.40.50.2000">
    <property type="entry name" value="Glycogen Phosphorylase B"/>
    <property type="match status" value="2"/>
</dbReference>
<dbReference type="InterPro" id="IPR029044">
    <property type="entry name" value="Nucleotide-diphossugar_trans"/>
</dbReference>
<dbReference type="CDD" id="cd03801">
    <property type="entry name" value="GT4_PimA-like"/>
    <property type="match status" value="1"/>
</dbReference>
<accession>A0A9X7W1B4</accession>
<dbReference type="EMBL" id="CP071182">
    <property type="protein sequence ID" value="QSO47528.1"/>
    <property type="molecule type" value="Genomic_DNA"/>
</dbReference>
<dbReference type="InterPro" id="IPR001296">
    <property type="entry name" value="Glyco_trans_1"/>
</dbReference>
<dbReference type="Pfam" id="PF00535">
    <property type="entry name" value="Glycos_transf_2"/>
    <property type="match status" value="1"/>
</dbReference>
<protein>
    <submittedName>
        <fullName evidence="3">Glycosyltransferase</fullName>
    </submittedName>
</protein>
<feature type="domain" description="Glycosyl transferase family 1" evidence="1">
    <location>
        <begin position="467"/>
        <end position="604"/>
    </location>
</feature>
<dbReference type="SUPFAM" id="SSF53448">
    <property type="entry name" value="Nucleotide-diphospho-sugar transferases"/>
    <property type="match status" value="1"/>
</dbReference>
<proteinExistence type="predicted"/>
<dbReference type="Pfam" id="PF00534">
    <property type="entry name" value="Glycos_transf_1"/>
    <property type="match status" value="1"/>
</dbReference>
<dbReference type="Gene3D" id="3.90.550.10">
    <property type="entry name" value="Spore Coat Polysaccharide Biosynthesis Protein SpsA, Chain A"/>
    <property type="match status" value="1"/>
</dbReference>
<evidence type="ECO:0000259" key="1">
    <source>
        <dbReference type="Pfam" id="PF00534"/>
    </source>
</evidence>
<dbReference type="SUPFAM" id="SSF53756">
    <property type="entry name" value="UDP-Glycosyltransferase/glycogen phosphorylase"/>
    <property type="match status" value="1"/>
</dbReference>
<dbReference type="AlphaFoldDB" id="A0A9X7W1B4"/>
<dbReference type="InterPro" id="IPR001173">
    <property type="entry name" value="Glyco_trans_2-like"/>
</dbReference>
<dbReference type="CDD" id="cd00761">
    <property type="entry name" value="Glyco_tranf_GTA_type"/>
    <property type="match status" value="1"/>
</dbReference>
<dbReference type="KEGG" id="afx:JZ786_00190"/>
<gene>
    <name evidence="3" type="ORF">JZ786_00190</name>
</gene>
<organism evidence="3 4">
    <name type="scientific">Alicyclobacillus mengziensis</name>
    <dbReference type="NCBI Taxonomy" id="2931921"/>
    <lineage>
        <taxon>Bacteria</taxon>
        <taxon>Bacillati</taxon>
        <taxon>Bacillota</taxon>
        <taxon>Bacilli</taxon>
        <taxon>Bacillales</taxon>
        <taxon>Alicyclobacillaceae</taxon>
        <taxon>Alicyclobacillus</taxon>
    </lineage>
</organism>